<accession>A0A8S1RD29</accession>
<evidence type="ECO:0000313" key="1">
    <source>
        <dbReference type="EMBL" id="CAD8125597.1"/>
    </source>
</evidence>
<dbReference type="AlphaFoldDB" id="A0A8S1RD29"/>
<dbReference type="Proteomes" id="UP000692954">
    <property type="component" value="Unassembled WGS sequence"/>
</dbReference>
<gene>
    <name evidence="1" type="ORF">PSON_ATCC_30995.1.T1600060</name>
</gene>
<organism evidence="1 2">
    <name type="scientific">Paramecium sonneborni</name>
    <dbReference type="NCBI Taxonomy" id="65129"/>
    <lineage>
        <taxon>Eukaryota</taxon>
        <taxon>Sar</taxon>
        <taxon>Alveolata</taxon>
        <taxon>Ciliophora</taxon>
        <taxon>Intramacronucleata</taxon>
        <taxon>Oligohymenophorea</taxon>
        <taxon>Peniculida</taxon>
        <taxon>Parameciidae</taxon>
        <taxon>Paramecium</taxon>
    </lineage>
</organism>
<evidence type="ECO:0000313" key="2">
    <source>
        <dbReference type="Proteomes" id="UP000692954"/>
    </source>
</evidence>
<reference evidence="1" key="1">
    <citation type="submission" date="2021-01" db="EMBL/GenBank/DDBJ databases">
        <authorList>
            <consortium name="Genoscope - CEA"/>
            <person name="William W."/>
        </authorList>
    </citation>
    <scope>NUCLEOTIDE SEQUENCE</scope>
</reference>
<protein>
    <submittedName>
        <fullName evidence="1">Uncharacterized protein</fullName>
    </submittedName>
</protein>
<keyword evidence="2" id="KW-1185">Reference proteome</keyword>
<proteinExistence type="predicted"/>
<name>A0A8S1RD29_9CILI</name>
<sequence>MLHQFNLIIIKVKIFQILVSIIIQLIEGSFEFLDFHVYRIWQCHQKQKKQLKKGNENICYDISLRKLKNKIGEYLKEQKIIQALNCLNYILGYFNSWIEIYIIDKNEIQSVNIANTNKQLKNLKFLRINYAKFRILKDEIVQYFV</sequence>
<dbReference type="EMBL" id="CAJJDN010000160">
    <property type="protein sequence ID" value="CAD8125597.1"/>
    <property type="molecule type" value="Genomic_DNA"/>
</dbReference>
<comment type="caution">
    <text evidence="1">The sequence shown here is derived from an EMBL/GenBank/DDBJ whole genome shotgun (WGS) entry which is preliminary data.</text>
</comment>